<dbReference type="InterPro" id="IPR024516">
    <property type="entry name" value="Mce_C"/>
</dbReference>
<dbReference type="PANTHER" id="PTHR33371">
    <property type="entry name" value="INTERMEMBRANE PHOSPHOLIPID TRANSPORT SYSTEM BINDING PROTEIN MLAD-RELATED"/>
    <property type="match status" value="1"/>
</dbReference>
<protein>
    <submittedName>
        <fullName evidence="4">MCE family protein</fullName>
    </submittedName>
</protein>
<dbReference type="InterPro" id="IPR003399">
    <property type="entry name" value="Mce/MlaD"/>
</dbReference>
<feature type="domain" description="Mce/MlaD" evidence="2">
    <location>
        <begin position="38"/>
        <end position="114"/>
    </location>
</feature>
<evidence type="ECO:0000313" key="4">
    <source>
        <dbReference type="EMBL" id="NKQ57750.1"/>
    </source>
</evidence>
<evidence type="ECO:0000259" key="2">
    <source>
        <dbReference type="Pfam" id="PF02470"/>
    </source>
</evidence>
<dbReference type="PANTHER" id="PTHR33371:SF16">
    <property type="entry name" value="MCE-FAMILY PROTEIN MCE3F"/>
    <property type="match status" value="1"/>
</dbReference>
<dbReference type="Pfam" id="PF11887">
    <property type="entry name" value="Mce4_CUP1"/>
    <property type="match status" value="1"/>
</dbReference>
<sequence length="481" mass="49810">MIQRGIKIQLAVFALVALTALAYAVVRFTGVTDLASPPYTVHATFAEPGGIYPRAEVDLLGTPVGTVRDLTLEPDGKVSVNLTMNNGVRVPTDVTATVAQRSALGEQYVELTPGSAGGPFLQNESVIPVSRTRTPVPVKNLLGDLDGLAKSVPTKDLDTTLRELATAFGGTGPDLQHLLDDGNSLTRSSLANLHDQIGLMDSSATVLDTQVAAGAQITTLTAQLAGLTDELRDLDSTFPQTFANGIRAGSQVTGLLAENEAALPQLLNHLITLTDVTLPRLQGVRKTLVVFPWVLQAEFGAIRYCDDNDPATGKPIQSTCHYDPATGQPLWTQHFGAQLSQTPGKDPSDDPCVNGYQGTKRYLPNGAPADGQGPAETADTPANLNAHCAASPYDPRTPNVRGAQNADTPTGASPPGPSGPSSGAPAPGGGHDMAMYDPNSGDVVATDGSAYHLSGLTGGPIPQGPDGLGWLLTAPLTAQGG</sequence>
<dbReference type="EMBL" id="JAAXLS010000041">
    <property type="protein sequence ID" value="NKQ57750.1"/>
    <property type="molecule type" value="Genomic_DNA"/>
</dbReference>
<proteinExistence type="predicted"/>
<evidence type="ECO:0000259" key="3">
    <source>
        <dbReference type="Pfam" id="PF11887"/>
    </source>
</evidence>
<gene>
    <name evidence="4" type="ORF">HFP15_33310</name>
</gene>
<accession>A0ABX1JD84</accession>
<reference evidence="4 5" key="1">
    <citation type="submission" date="2020-04" db="EMBL/GenBank/DDBJ databases">
        <title>Novel species.</title>
        <authorList>
            <person name="Teo W.F.A."/>
            <person name="Lipun K."/>
            <person name="Srisuk N."/>
            <person name="Duangmal K."/>
        </authorList>
    </citation>
    <scope>NUCLEOTIDE SEQUENCE [LARGE SCALE GENOMIC DNA]</scope>
    <source>
        <strain evidence="4 5">K13G38</strain>
    </source>
</reference>
<feature type="domain" description="Mammalian cell entry C-terminal" evidence="3">
    <location>
        <begin position="121"/>
        <end position="271"/>
    </location>
</feature>
<evidence type="ECO:0000256" key="1">
    <source>
        <dbReference type="SAM" id="MobiDB-lite"/>
    </source>
</evidence>
<dbReference type="InterPro" id="IPR052336">
    <property type="entry name" value="MlaD_Phospholipid_Transporter"/>
</dbReference>
<dbReference type="Proteomes" id="UP000715441">
    <property type="component" value="Unassembled WGS sequence"/>
</dbReference>
<comment type="caution">
    <text evidence="4">The sequence shown here is derived from an EMBL/GenBank/DDBJ whole genome shotgun (WGS) entry which is preliminary data.</text>
</comment>
<keyword evidence="5" id="KW-1185">Reference proteome</keyword>
<organism evidence="4 5">
    <name type="scientific">Amycolatopsis acididurans</name>
    <dbReference type="NCBI Taxonomy" id="2724524"/>
    <lineage>
        <taxon>Bacteria</taxon>
        <taxon>Bacillati</taxon>
        <taxon>Actinomycetota</taxon>
        <taxon>Actinomycetes</taxon>
        <taxon>Pseudonocardiales</taxon>
        <taxon>Pseudonocardiaceae</taxon>
        <taxon>Amycolatopsis</taxon>
    </lineage>
</organism>
<dbReference type="RefSeq" id="WP_168520918.1">
    <property type="nucleotide sequence ID" value="NZ_JAAXLS010000041.1"/>
</dbReference>
<dbReference type="NCBIfam" id="TIGR00996">
    <property type="entry name" value="Mtu_fam_mce"/>
    <property type="match status" value="1"/>
</dbReference>
<feature type="region of interest" description="Disordered" evidence="1">
    <location>
        <begin position="338"/>
        <end position="436"/>
    </location>
</feature>
<evidence type="ECO:0000313" key="5">
    <source>
        <dbReference type="Proteomes" id="UP000715441"/>
    </source>
</evidence>
<name>A0ABX1JD84_9PSEU</name>
<dbReference type="Pfam" id="PF02470">
    <property type="entry name" value="MlaD"/>
    <property type="match status" value="1"/>
</dbReference>
<dbReference type="InterPro" id="IPR005693">
    <property type="entry name" value="Mce"/>
</dbReference>